<evidence type="ECO:0000313" key="4">
    <source>
        <dbReference type="Proteomes" id="UP000054558"/>
    </source>
</evidence>
<protein>
    <recommendedName>
        <fullName evidence="5">Tyr recombinase domain-containing protein</fullName>
    </recommendedName>
</protein>
<feature type="compositionally biased region" description="Polar residues" evidence="2">
    <location>
        <begin position="82"/>
        <end position="92"/>
    </location>
</feature>
<evidence type="ECO:0000256" key="1">
    <source>
        <dbReference type="ARBA" id="ARBA00023172"/>
    </source>
</evidence>
<dbReference type="SUPFAM" id="SSF56349">
    <property type="entry name" value="DNA breaking-rejoining enzymes"/>
    <property type="match status" value="1"/>
</dbReference>
<reference evidence="3 4" key="1">
    <citation type="journal article" date="2014" name="Nat. Commun.">
        <title>Klebsormidium flaccidum genome reveals primary factors for plant terrestrial adaptation.</title>
        <authorList>
            <person name="Hori K."/>
            <person name="Maruyama F."/>
            <person name="Fujisawa T."/>
            <person name="Togashi T."/>
            <person name="Yamamoto N."/>
            <person name="Seo M."/>
            <person name="Sato S."/>
            <person name="Yamada T."/>
            <person name="Mori H."/>
            <person name="Tajima N."/>
            <person name="Moriyama T."/>
            <person name="Ikeuchi M."/>
            <person name="Watanabe M."/>
            <person name="Wada H."/>
            <person name="Kobayashi K."/>
            <person name="Saito M."/>
            <person name="Masuda T."/>
            <person name="Sasaki-Sekimoto Y."/>
            <person name="Mashiguchi K."/>
            <person name="Awai K."/>
            <person name="Shimojima M."/>
            <person name="Masuda S."/>
            <person name="Iwai M."/>
            <person name="Nobusawa T."/>
            <person name="Narise T."/>
            <person name="Kondo S."/>
            <person name="Saito H."/>
            <person name="Sato R."/>
            <person name="Murakawa M."/>
            <person name="Ihara Y."/>
            <person name="Oshima-Yamada Y."/>
            <person name="Ohtaka K."/>
            <person name="Satoh M."/>
            <person name="Sonobe K."/>
            <person name="Ishii M."/>
            <person name="Ohtani R."/>
            <person name="Kanamori-Sato M."/>
            <person name="Honoki R."/>
            <person name="Miyazaki D."/>
            <person name="Mochizuki H."/>
            <person name="Umetsu J."/>
            <person name="Higashi K."/>
            <person name="Shibata D."/>
            <person name="Kamiya Y."/>
            <person name="Sato N."/>
            <person name="Nakamura Y."/>
            <person name="Tabata S."/>
            <person name="Ida S."/>
            <person name="Kurokawa K."/>
            <person name="Ohta H."/>
        </authorList>
    </citation>
    <scope>NUCLEOTIDE SEQUENCE [LARGE SCALE GENOMIC DNA]</scope>
    <source>
        <strain evidence="3 4">NIES-2285</strain>
    </source>
</reference>
<dbReference type="PANTHER" id="PTHR34605:SF4">
    <property type="entry name" value="DNA ADENINE METHYLTRANSFERASE"/>
    <property type="match status" value="1"/>
</dbReference>
<dbReference type="GO" id="GO:0003677">
    <property type="term" value="F:DNA binding"/>
    <property type="evidence" value="ECO:0007669"/>
    <property type="project" value="InterPro"/>
</dbReference>
<dbReference type="STRING" id="105231.A0A1Y1IX20"/>
<feature type="region of interest" description="Disordered" evidence="2">
    <location>
        <begin position="235"/>
        <end position="260"/>
    </location>
</feature>
<evidence type="ECO:0008006" key="5">
    <source>
        <dbReference type="Google" id="ProtNLM"/>
    </source>
</evidence>
<evidence type="ECO:0000313" key="3">
    <source>
        <dbReference type="EMBL" id="GAQ93297.1"/>
    </source>
</evidence>
<dbReference type="InterPro" id="IPR011010">
    <property type="entry name" value="DNA_brk_join_enz"/>
</dbReference>
<feature type="region of interest" description="Disordered" evidence="2">
    <location>
        <begin position="1"/>
        <end position="92"/>
    </location>
</feature>
<dbReference type="AlphaFoldDB" id="A0A1Y1IX20"/>
<dbReference type="GO" id="GO:0006310">
    <property type="term" value="P:DNA recombination"/>
    <property type="evidence" value="ECO:0007669"/>
    <property type="project" value="UniProtKB-KW"/>
</dbReference>
<dbReference type="EMBL" id="DF238374">
    <property type="protein sequence ID" value="GAQ93297.1"/>
    <property type="molecule type" value="Genomic_DNA"/>
</dbReference>
<organism evidence="3 4">
    <name type="scientific">Klebsormidium nitens</name>
    <name type="common">Green alga</name>
    <name type="synonym">Ulothrix nitens</name>
    <dbReference type="NCBI Taxonomy" id="105231"/>
    <lineage>
        <taxon>Eukaryota</taxon>
        <taxon>Viridiplantae</taxon>
        <taxon>Streptophyta</taxon>
        <taxon>Klebsormidiophyceae</taxon>
        <taxon>Klebsormidiales</taxon>
        <taxon>Klebsormidiaceae</taxon>
        <taxon>Klebsormidium</taxon>
    </lineage>
</organism>
<proteinExistence type="predicted"/>
<dbReference type="OrthoDB" id="2897838at2759"/>
<keyword evidence="1" id="KW-0233">DNA recombination</keyword>
<dbReference type="Proteomes" id="UP000054558">
    <property type="component" value="Unassembled WGS sequence"/>
</dbReference>
<dbReference type="InterPro" id="IPR052925">
    <property type="entry name" value="Phage_Integrase-like_Recomb"/>
</dbReference>
<dbReference type="GO" id="GO:0015074">
    <property type="term" value="P:DNA integration"/>
    <property type="evidence" value="ECO:0007669"/>
    <property type="project" value="InterPro"/>
</dbReference>
<accession>A0A1Y1IX20</accession>
<feature type="compositionally biased region" description="Polar residues" evidence="2">
    <location>
        <begin position="1"/>
        <end position="10"/>
    </location>
</feature>
<feature type="compositionally biased region" description="Basic residues" evidence="2">
    <location>
        <begin position="247"/>
        <end position="257"/>
    </location>
</feature>
<feature type="compositionally biased region" description="Low complexity" evidence="2">
    <location>
        <begin position="307"/>
        <end position="318"/>
    </location>
</feature>
<gene>
    <name evidence="3" type="ORF">KFL_014250010</name>
</gene>
<dbReference type="Gene3D" id="1.10.443.10">
    <property type="entry name" value="Intergrase catalytic core"/>
    <property type="match status" value="1"/>
</dbReference>
<keyword evidence="4" id="KW-1185">Reference proteome</keyword>
<name>A0A1Y1IX20_KLENI</name>
<feature type="compositionally biased region" description="Polar residues" evidence="2">
    <location>
        <begin position="21"/>
        <end position="49"/>
    </location>
</feature>
<dbReference type="PANTHER" id="PTHR34605">
    <property type="entry name" value="PHAGE_INTEGRASE DOMAIN-CONTAINING PROTEIN"/>
    <property type="match status" value="1"/>
</dbReference>
<dbReference type="CDD" id="cd09275">
    <property type="entry name" value="RNase_HI_RT_DIRS1"/>
    <property type="match status" value="1"/>
</dbReference>
<feature type="region of interest" description="Disordered" evidence="2">
    <location>
        <begin position="296"/>
        <end position="318"/>
    </location>
</feature>
<evidence type="ECO:0000256" key="2">
    <source>
        <dbReference type="SAM" id="MobiDB-lite"/>
    </source>
</evidence>
<dbReference type="InterPro" id="IPR013762">
    <property type="entry name" value="Integrase-like_cat_sf"/>
</dbReference>
<sequence length="997" mass="111155">MASAAATQTDPPEPDFDFANLFNSSPLRVDPTGQQDGLQSAGMNNSGASRLQDGLPGFQTGAFAQGPQGLHVPPVPHARQPGASQQTPEGTFSGSQIQALFSTFEDRIASRIEKKLSAVQDSVSGSSLDAKKRKAEAIKNEGIRKQYVPIEEASLRMHEVNSSLAAVAEGEAEPIGPEQAEQLREHLDQGIKFCTDRMQFLEIAETEGWSVAKKVEEDSFLLKLPEDLQSQVKKARKAVKADEQAKDKKKSGRKFRGSFRGGFSSGYRRFSGGRGGFSGVESDSLHMLSDLTESSEFEGFRDPPQPSASSSGQPQPAEPWLRNRLRDKLAFWKTFCTSVFVLSIITSGYQLPWSDGPPAGPRHFANHPSARLFSRSLHRVLSSRTSWRSILSLDQPALTELRFWRDSLEQFSSRPLWRNHSLVLVLNYDAGADGWGGHFLLHGVEQRARGVWAHDERHGVKSSTWRELEGLRRLLLSVGHLLRGHRVLARGDAMNVFWLLKKGGSRAEHLHSICLRIFWLCLELRIELLPEWVPRAQNQLADFLSKVRDVDDFSLQPGIFQQILRAFSPLHIDRFASSYNAQLPIFWSDLWSPHSAGANAFTDSWAGLRNYCFPPPRLVARVLEHARECSAEIVLVVLDWPGQPWWPLLVRDRGRAWAPFVRHALWFPPGPSTFRSGRGSADAFFGHGFPSCAVHVLDISFCPILQASGAIFLHHSLAGLPSPTSSPLVAMTREIAKRTKVAGQNVKKPLLASHCRRLFDLWMTAPSANLHTLMKLSAVTLCYVGFLRCSDLLRVQWQEVRFLPTHMEFFLEKSKTDQYRIGRWVLISRVGGPFCPVSLTERLLSAGQYASLGPGGLIRTVTIARSAQYIRAQQPSYSTVLSWFKDAARVLGLDPADYGTHSGRRGGATRAANVDVPDRLFKEHGSWKSERAKDGYVVISLPAAALRPFEVSTKRSTAAASRRARIPFPTRLWRGIQRLTDPTRRKVFDGPRATRGR</sequence>